<name>A0A2X0RF51_9PROT</name>
<feature type="transmembrane region" description="Helical" evidence="1">
    <location>
        <begin position="50"/>
        <end position="71"/>
    </location>
</feature>
<dbReference type="Pfam" id="PF05425">
    <property type="entry name" value="CopD"/>
    <property type="match status" value="1"/>
</dbReference>
<evidence type="ECO:0000259" key="2">
    <source>
        <dbReference type="Pfam" id="PF05425"/>
    </source>
</evidence>
<dbReference type="InterPro" id="IPR008457">
    <property type="entry name" value="Cu-R_CopD_dom"/>
</dbReference>
<feature type="transmembrane region" description="Helical" evidence="1">
    <location>
        <begin position="129"/>
        <end position="150"/>
    </location>
</feature>
<organism evidence="3">
    <name type="scientific">Candidatus Nitrotoga fabula</name>
    <dbReference type="NCBI Taxonomy" id="2182327"/>
    <lineage>
        <taxon>Bacteria</taxon>
        <taxon>Pseudomonadati</taxon>
        <taxon>Pseudomonadota</taxon>
        <taxon>Betaproteobacteria</taxon>
        <taxon>Nitrosomonadales</taxon>
        <taxon>Gallionellaceae</taxon>
        <taxon>Candidatus Nitrotoga</taxon>
    </lineage>
</organism>
<sequence length="152" mass="16939">MSFLKFFHVLAVVIWVGGMFFAYMILRAAAAEILQPPDRLRLWDNVFARFFNWVWLSVIILLITGFCMVFLHGGLAHVSSHVHLMALFGMGMVSIFIYVFFLSFRRFRLKVASQDWPGSGAMLATIRRLVGLNLVIGLSTIATAVLGGAAGI</sequence>
<proteinExistence type="predicted"/>
<feature type="transmembrane region" description="Helical" evidence="1">
    <location>
        <begin position="83"/>
        <end position="104"/>
    </location>
</feature>
<feature type="transmembrane region" description="Helical" evidence="1">
    <location>
        <begin position="6"/>
        <end position="29"/>
    </location>
</feature>
<keyword evidence="1" id="KW-1133">Transmembrane helix</keyword>
<keyword evidence="1" id="KW-0472">Membrane</keyword>
<protein>
    <recommendedName>
        <fullName evidence="2">Copper resistance protein D domain-containing protein</fullName>
    </recommendedName>
</protein>
<feature type="domain" description="Copper resistance protein D" evidence="2">
    <location>
        <begin position="46"/>
        <end position="145"/>
    </location>
</feature>
<reference evidence="3" key="1">
    <citation type="submission" date="2018-05" db="EMBL/GenBank/DDBJ databases">
        <authorList>
            <person name="Lanie J.A."/>
            <person name="Ng W.-L."/>
            <person name="Kazmierczak K.M."/>
            <person name="Andrzejewski T.M."/>
            <person name="Davidsen T.M."/>
            <person name="Wayne K.J."/>
            <person name="Tettelin H."/>
            <person name="Glass J.I."/>
            <person name="Rusch D."/>
            <person name="Podicherti R."/>
            <person name="Tsui H.-C.T."/>
            <person name="Winkler M.E."/>
        </authorList>
    </citation>
    <scope>NUCLEOTIDE SEQUENCE</scope>
    <source>
        <strain evidence="3">KNB</strain>
    </source>
</reference>
<evidence type="ECO:0000256" key="1">
    <source>
        <dbReference type="SAM" id="Phobius"/>
    </source>
</evidence>
<dbReference type="GO" id="GO:0016020">
    <property type="term" value="C:membrane"/>
    <property type="evidence" value="ECO:0007669"/>
    <property type="project" value="InterPro"/>
</dbReference>
<gene>
    <name evidence="3" type="ORF">NITFAB_1934</name>
</gene>
<accession>A0A2X0RF51</accession>
<dbReference type="AlphaFoldDB" id="A0A2X0RF51"/>
<keyword evidence="1" id="KW-0812">Transmembrane</keyword>
<evidence type="ECO:0000313" key="3">
    <source>
        <dbReference type="EMBL" id="SPS06344.1"/>
    </source>
</evidence>
<dbReference type="EMBL" id="LS423452">
    <property type="protein sequence ID" value="SPS06344.1"/>
    <property type="molecule type" value="Genomic_DNA"/>
</dbReference>